<name>A0A8S2VAQ0_9BILA</name>
<evidence type="ECO:0000256" key="1">
    <source>
        <dbReference type="SAM" id="MobiDB-lite"/>
    </source>
</evidence>
<dbReference type="Proteomes" id="UP000676336">
    <property type="component" value="Unassembled WGS sequence"/>
</dbReference>
<accession>A0A8S2VAQ0</accession>
<proteinExistence type="predicted"/>
<gene>
    <name evidence="2" type="ORF">SMN809_LOCUS29934</name>
</gene>
<feature type="region of interest" description="Disordered" evidence="1">
    <location>
        <begin position="84"/>
        <end position="103"/>
    </location>
</feature>
<dbReference type="EMBL" id="CAJOBI010054825">
    <property type="protein sequence ID" value="CAF4389305.1"/>
    <property type="molecule type" value="Genomic_DNA"/>
</dbReference>
<feature type="compositionally biased region" description="Low complexity" evidence="1">
    <location>
        <begin position="84"/>
        <end position="102"/>
    </location>
</feature>
<protein>
    <submittedName>
        <fullName evidence="2">Uncharacterized protein</fullName>
    </submittedName>
</protein>
<evidence type="ECO:0000313" key="2">
    <source>
        <dbReference type="EMBL" id="CAF4389305.1"/>
    </source>
</evidence>
<dbReference type="AlphaFoldDB" id="A0A8S2VAQ0"/>
<evidence type="ECO:0000313" key="3">
    <source>
        <dbReference type="Proteomes" id="UP000676336"/>
    </source>
</evidence>
<organism evidence="2 3">
    <name type="scientific">Rotaria magnacalcarata</name>
    <dbReference type="NCBI Taxonomy" id="392030"/>
    <lineage>
        <taxon>Eukaryota</taxon>
        <taxon>Metazoa</taxon>
        <taxon>Spiralia</taxon>
        <taxon>Gnathifera</taxon>
        <taxon>Rotifera</taxon>
        <taxon>Eurotatoria</taxon>
        <taxon>Bdelloidea</taxon>
        <taxon>Philodinida</taxon>
        <taxon>Philodinidae</taxon>
        <taxon>Rotaria</taxon>
    </lineage>
</organism>
<comment type="caution">
    <text evidence="2">The sequence shown here is derived from an EMBL/GenBank/DDBJ whole genome shotgun (WGS) entry which is preliminary data.</text>
</comment>
<reference evidence="2" key="1">
    <citation type="submission" date="2021-02" db="EMBL/GenBank/DDBJ databases">
        <authorList>
            <person name="Nowell W R."/>
        </authorList>
    </citation>
    <scope>NUCLEOTIDE SEQUENCE</scope>
</reference>
<sequence>GTPVPVPIYVGIDLRVEGKTFKTGRPANNFCAVSPETQNNNNNNNTINLHASAPSHMNSSSLSTSLSMTPAENRPVLAHSASALATHLHSSSSKSSSSPVSLKLRREMTQPTLTRVEVAPIADSSLEKLAASDNYLFQLRSVPNTNTNTNIITNNTKSNQNQQADLRQRQLKVTPTRLSIDYLPVRQISRTKVTNALPSPKDVKLPKSFPFYRQYQRTSSSSKFFQSSSTTTTHSKLIKQPKTTVDSSTFVTVSILTIPSTIGNISTVDDNHGHNASSSSILTVV</sequence>
<feature type="non-terminal residue" evidence="2">
    <location>
        <position position="285"/>
    </location>
</feature>